<dbReference type="InterPro" id="IPR013424">
    <property type="entry name" value="Ice-binding_C"/>
</dbReference>
<evidence type="ECO:0000313" key="3">
    <source>
        <dbReference type="Proteomes" id="UP001310248"/>
    </source>
</evidence>
<evidence type="ECO:0000313" key="2">
    <source>
        <dbReference type="EMBL" id="MEE1673418.1"/>
    </source>
</evidence>
<dbReference type="Proteomes" id="UP001310248">
    <property type="component" value="Unassembled WGS sequence"/>
</dbReference>
<dbReference type="Pfam" id="PF07589">
    <property type="entry name" value="PEP-CTERM"/>
    <property type="match status" value="1"/>
</dbReference>
<feature type="domain" description="Ice-binding protein C-terminal" evidence="1">
    <location>
        <begin position="133"/>
        <end position="155"/>
    </location>
</feature>
<evidence type="ECO:0000259" key="1">
    <source>
        <dbReference type="Pfam" id="PF07589"/>
    </source>
</evidence>
<keyword evidence="3" id="KW-1185">Reference proteome</keyword>
<reference evidence="3" key="1">
    <citation type="submission" date="2023-07" db="EMBL/GenBank/DDBJ databases">
        <title>Draft genome sequence of Agarivorans aestuarii strain ZMCS4, a CAZymes producing bacteria isolated from the marine brown algae Clodostephus spongiosus.</title>
        <authorList>
            <person name="Lorente B."/>
            <person name="Cabral C."/>
            <person name="Frias J."/>
            <person name="Faria J."/>
            <person name="Toubarro D."/>
        </authorList>
    </citation>
    <scope>NUCLEOTIDE SEQUENCE [LARGE SCALE GENOMIC DNA]</scope>
    <source>
        <strain evidence="3">ZMCS4</strain>
    </source>
</reference>
<reference evidence="2 3" key="2">
    <citation type="submission" date="2023-12" db="EMBL/GenBank/DDBJ databases">
        <authorList>
            <consortium name="Cladostephus spongiosus"/>
            <person name="Lorente B."/>
            <person name="Cabral C."/>
            <person name="Frias J."/>
            <person name="Faria J."/>
            <person name="Toubarro D."/>
        </authorList>
    </citation>
    <scope>NUCLEOTIDE SEQUENCE [LARGE SCALE GENOMIC DNA]</scope>
    <source>
        <strain evidence="2 3">ZMCS4</strain>
    </source>
</reference>
<dbReference type="EMBL" id="JAYDYW010000005">
    <property type="protein sequence ID" value="MEE1673418.1"/>
    <property type="molecule type" value="Genomic_DNA"/>
</dbReference>
<sequence>MPTYKGFNFSSTLDWLDLEGSSWNYGAKNGEFGILNNNGGVGIITEQNGADFTFDGLWAKVWATGKESGGTDSAFGILQGYRDGVLEWSVDTSLNGSYEFYGAQAGLIDELRLGFGGIFLVDDIVLNEDVPATVSEPATLAIFGLGLLGLGFARKRKVN</sequence>
<dbReference type="NCBIfam" id="TIGR02595">
    <property type="entry name" value="PEP_CTERM"/>
    <property type="match status" value="1"/>
</dbReference>
<accession>A0ABU7G239</accession>
<name>A0ABU7G239_9ALTE</name>
<protein>
    <submittedName>
        <fullName evidence="2">PEP-CTERM sorting domain-containing protein</fullName>
    </submittedName>
</protein>
<proteinExistence type="predicted"/>
<organism evidence="2 3">
    <name type="scientific">Agarivorans aestuarii</name>
    <dbReference type="NCBI Taxonomy" id="1563703"/>
    <lineage>
        <taxon>Bacteria</taxon>
        <taxon>Pseudomonadati</taxon>
        <taxon>Pseudomonadota</taxon>
        <taxon>Gammaproteobacteria</taxon>
        <taxon>Alteromonadales</taxon>
        <taxon>Alteromonadaceae</taxon>
        <taxon>Agarivorans</taxon>
    </lineage>
</organism>
<comment type="caution">
    <text evidence="2">The sequence shown here is derived from an EMBL/GenBank/DDBJ whole genome shotgun (WGS) entry which is preliminary data.</text>
</comment>
<gene>
    <name evidence="2" type="ORF">SNR37_002841</name>
</gene>